<gene>
    <name evidence="8" type="ORF">M378DRAFT_80473</name>
</gene>
<evidence type="ECO:0000313" key="8">
    <source>
        <dbReference type="EMBL" id="KIL62958.1"/>
    </source>
</evidence>
<dbReference type="HOGENOM" id="CLU_036503_0_1_1"/>
<evidence type="ECO:0000256" key="3">
    <source>
        <dbReference type="ARBA" id="ARBA00022989"/>
    </source>
</evidence>
<reference evidence="8 9" key="1">
    <citation type="submission" date="2014-04" db="EMBL/GenBank/DDBJ databases">
        <title>Evolutionary Origins and Diversification of the Mycorrhizal Mutualists.</title>
        <authorList>
            <consortium name="DOE Joint Genome Institute"/>
            <consortium name="Mycorrhizal Genomics Consortium"/>
            <person name="Kohler A."/>
            <person name="Kuo A."/>
            <person name="Nagy L.G."/>
            <person name="Floudas D."/>
            <person name="Copeland A."/>
            <person name="Barry K.W."/>
            <person name="Cichocki N."/>
            <person name="Veneault-Fourrey C."/>
            <person name="LaButti K."/>
            <person name="Lindquist E.A."/>
            <person name="Lipzen A."/>
            <person name="Lundell T."/>
            <person name="Morin E."/>
            <person name="Murat C."/>
            <person name="Riley R."/>
            <person name="Ohm R."/>
            <person name="Sun H."/>
            <person name="Tunlid A."/>
            <person name="Henrissat B."/>
            <person name="Grigoriev I.V."/>
            <person name="Hibbett D.S."/>
            <person name="Martin F."/>
        </authorList>
    </citation>
    <scope>NUCLEOTIDE SEQUENCE [LARGE SCALE GENOMIC DNA]</scope>
    <source>
        <strain evidence="8 9">Koide BX008</strain>
    </source>
</reference>
<accession>A0A0C2X2M5</accession>
<comment type="similarity">
    <text evidence="1">Belongs to the TMEM53 family.</text>
</comment>
<dbReference type="Proteomes" id="UP000054549">
    <property type="component" value="Unassembled WGS sequence"/>
</dbReference>
<proteinExistence type="inferred from homology"/>
<keyword evidence="4 7" id="KW-0472">Membrane</keyword>
<feature type="transmembrane region" description="Helical" evidence="7">
    <location>
        <begin position="158"/>
        <end position="178"/>
    </location>
</feature>
<dbReference type="OrthoDB" id="77878at2759"/>
<dbReference type="SUPFAM" id="SSF53474">
    <property type="entry name" value="alpha/beta-Hydrolases"/>
    <property type="match status" value="1"/>
</dbReference>
<dbReference type="InterPro" id="IPR008547">
    <property type="entry name" value="DUF829_TMEM53"/>
</dbReference>
<dbReference type="InParanoid" id="A0A0C2X2M5"/>
<dbReference type="EMBL" id="KN818264">
    <property type="protein sequence ID" value="KIL62958.1"/>
    <property type="molecule type" value="Genomic_DNA"/>
</dbReference>
<keyword evidence="3 7" id="KW-1133">Transmembrane helix</keyword>
<dbReference type="AlphaFoldDB" id="A0A0C2X2M5"/>
<name>A0A0C2X2M5_AMAMK</name>
<comment type="subcellular location">
    <subcellularLocation>
        <location evidence="6">Nucleus outer membrane</location>
        <topology evidence="6">Single-pass membrane protein</topology>
    </subcellularLocation>
</comment>
<evidence type="ECO:0000256" key="1">
    <source>
        <dbReference type="ARBA" id="ARBA00007387"/>
    </source>
</evidence>
<keyword evidence="9" id="KW-1185">Reference proteome</keyword>
<evidence type="ECO:0000313" key="9">
    <source>
        <dbReference type="Proteomes" id="UP000054549"/>
    </source>
</evidence>
<evidence type="ECO:0000256" key="2">
    <source>
        <dbReference type="ARBA" id="ARBA00022692"/>
    </source>
</evidence>
<dbReference type="GO" id="GO:0005640">
    <property type="term" value="C:nuclear outer membrane"/>
    <property type="evidence" value="ECO:0007669"/>
    <property type="project" value="UniProtKB-SubCell"/>
</dbReference>
<keyword evidence="5" id="KW-0539">Nucleus</keyword>
<sequence length="272" mass="30745">MEFVLSCNNTSPKLISFVAVGAKLPHIFKYTNRYEKLYPSATQLLIRCEVINFGTPQWFHSSSLRPAIEALEALGCITSQNGTDKSLEKEKPKHRILVHAFSNGGCLQLQTLSGKLMQYLGTNVTASAIIFDSCPGSGSLSSSINAVSSAINFMPLRILLIVCMYPFYFYLNVLRLVFGIPPILELIRTHTNRPHFLPWLTTSSPRLYIYSTKDDVIPWQEVESHAEDAERVYAVVKKEKFESSMHVAHMKHDPDRYWGAIKDLWNAACKLD</sequence>
<organism evidence="8 9">
    <name type="scientific">Amanita muscaria (strain Koide BX008)</name>
    <dbReference type="NCBI Taxonomy" id="946122"/>
    <lineage>
        <taxon>Eukaryota</taxon>
        <taxon>Fungi</taxon>
        <taxon>Dikarya</taxon>
        <taxon>Basidiomycota</taxon>
        <taxon>Agaricomycotina</taxon>
        <taxon>Agaricomycetes</taxon>
        <taxon>Agaricomycetidae</taxon>
        <taxon>Agaricales</taxon>
        <taxon>Pluteineae</taxon>
        <taxon>Amanitaceae</taxon>
        <taxon>Amanita</taxon>
    </lineage>
</organism>
<dbReference type="PANTHER" id="PTHR12265">
    <property type="entry name" value="TRANSMEMBRANE PROTEIN 53"/>
    <property type="match status" value="1"/>
</dbReference>
<evidence type="ECO:0000256" key="6">
    <source>
        <dbReference type="ARBA" id="ARBA00034303"/>
    </source>
</evidence>
<evidence type="ECO:0000256" key="7">
    <source>
        <dbReference type="SAM" id="Phobius"/>
    </source>
</evidence>
<dbReference type="InterPro" id="IPR029058">
    <property type="entry name" value="AB_hydrolase_fold"/>
</dbReference>
<evidence type="ECO:0000256" key="5">
    <source>
        <dbReference type="ARBA" id="ARBA00023242"/>
    </source>
</evidence>
<protein>
    <submittedName>
        <fullName evidence="8">Uncharacterized protein</fullName>
    </submittedName>
</protein>
<dbReference type="PANTHER" id="PTHR12265:SF30">
    <property type="entry name" value="TRANSMEMBRANE PROTEIN 53"/>
    <property type="match status" value="1"/>
</dbReference>
<dbReference type="Pfam" id="PF05705">
    <property type="entry name" value="DUF829"/>
    <property type="match status" value="1"/>
</dbReference>
<keyword evidence="2 7" id="KW-0812">Transmembrane</keyword>
<evidence type="ECO:0000256" key="4">
    <source>
        <dbReference type="ARBA" id="ARBA00023136"/>
    </source>
</evidence>